<dbReference type="SUPFAM" id="SSF46689">
    <property type="entry name" value="Homeodomain-like"/>
    <property type="match status" value="1"/>
</dbReference>
<dbReference type="PROSITE" id="PS01124">
    <property type="entry name" value="HTH_ARAC_FAMILY_2"/>
    <property type="match status" value="1"/>
</dbReference>
<evidence type="ECO:0000256" key="3">
    <source>
        <dbReference type="ARBA" id="ARBA00023163"/>
    </source>
</evidence>
<dbReference type="Gene3D" id="1.10.10.60">
    <property type="entry name" value="Homeodomain-like"/>
    <property type="match status" value="1"/>
</dbReference>
<dbReference type="EMBL" id="JAUEOZ010000002">
    <property type="protein sequence ID" value="MDN2483112.1"/>
    <property type="molecule type" value="Genomic_DNA"/>
</dbReference>
<dbReference type="PANTHER" id="PTHR47894:SF4">
    <property type="entry name" value="HTH-TYPE TRANSCRIPTIONAL REGULATOR GADX"/>
    <property type="match status" value="1"/>
</dbReference>
<dbReference type="Pfam" id="PF12833">
    <property type="entry name" value="HTH_18"/>
    <property type="match status" value="1"/>
</dbReference>
<feature type="domain" description="HTH araC/xylS-type" evidence="4">
    <location>
        <begin position="237"/>
        <end position="334"/>
    </location>
</feature>
<dbReference type="InterPro" id="IPR032687">
    <property type="entry name" value="AraC-type_N"/>
</dbReference>
<organism evidence="5 6">
    <name type="scientific">Vibrio agarivorans</name>
    <dbReference type="NCBI Taxonomy" id="153622"/>
    <lineage>
        <taxon>Bacteria</taxon>
        <taxon>Pseudomonadati</taxon>
        <taxon>Pseudomonadota</taxon>
        <taxon>Gammaproteobacteria</taxon>
        <taxon>Vibrionales</taxon>
        <taxon>Vibrionaceae</taxon>
        <taxon>Vibrio</taxon>
    </lineage>
</organism>
<evidence type="ECO:0000256" key="1">
    <source>
        <dbReference type="ARBA" id="ARBA00023015"/>
    </source>
</evidence>
<keyword evidence="3" id="KW-0804">Transcription</keyword>
<dbReference type="SMART" id="SM00342">
    <property type="entry name" value="HTH_ARAC"/>
    <property type="match status" value="1"/>
</dbReference>
<accession>A0ABT7Y4Z4</accession>
<evidence type="ECO:0000313" key="6">
    <source>
        <dbReference type="Proteomes" id="UP001169719"/>
    </source>
</evidence>
<gene>
    <name evidence="5" type="ORF">QWJ08_17345</name>
</gene>
<dbReference type="InterPro" id="IPR009057">
    <property type="entry name" value="Homeodomain-like_sf"/>
</dbReference>
<name>A0ABT7Y4Z4_9VIBR</name>
<evidence type="ECO:0000313" key="5">
    <source>
        <dbReference type="EMBL" id="MDN2483112.1"/>
    </source>
</evidence>
<dbReference type="RefSeq" id="WP_289963174.1">
    <property type="nucleotide sequence ID" value="NZ_JAUEOZ010000002.1"/>
</dbReference>
<dbReference type="Proteomes" id="UP001169719">
    <property type="component" value="Unassembled WGS sequence"/>
</dbReference>
<proteinExistence type="predicted"/>
<keyword evidence="6" id="KW-1185">Reference proteome</keyword>
<evidence type="ECO:0000256" key="2">
    <source>
        <dbReference type="ARBA" id="ARBA00023125"/>
    </source>
</evidence>
<keyword evidence="2" id="KW-0238">DNA-binding</keyword>
<dbReference type="InterPro" id="IPR018060">
    <property type="entry name" value="HTH_AraC"/>
</dbReference>
<comment type="caution">
    <text evidence="5">The sequence shown here is derived from an EMBL/GenBank/DDBJ whole genome shotgun (WGS) entry which is preliminary data.</text>
</comment>
<keyword evidence="1" id="KW-0805">Transcription regulation</keyword>
<reference evidence="5" key="1">
    <citation type="submission" date="2024-05" db="EMBL/GenBank/DDBJ databases">
        <title>Genome Sequences of Four Agar- Degrading Marine Bacteria.</title>
        <authorList>
            <person name="Phillips E.K."/>
            <person name="Shaffer J.C."/>
            <person name="Henson M.W."/>
            <person name="Temperton B."/>
            <person name="Thrash C.J."/>
            <person name="Martin M.O."/>
        </authorList>
    </citation>
    <scope>NUCLEOTIDE SEQUENCE</scope>
    <source>
        <strain evidence="5">EKP203</strain>
    </source>
</reference>
<evidence type="ECO:0000259" key="4">
    <source>
        <dbReference type="PROSITE" id="PS01124"/>
    </source>
</evidence>
<sequence>MRSAMERVRFIRSFGAENLYLNCIKRYGLQGTQISIPNRAFENSMSLIPVSELTLMYRELEIQTQDSNYVLHSMADMPIDKAKIISRWILSAQDLISCVRRFNGGVSSIHSGAMLQGAQVGNILKWTYDVKGIPSDMRVHDSIRFAIFMVKLIREYLGAEYRPMRVQLCGMRKDTSLYSAFFGCDVEWNHHRTEVWLNNDHQIYQLHRPIKSSASLAMTYSDLDSLLDMPNPDEEIKTIAELIKYARYYGFPTIDRVAGFMGLSSQQLQRKLNSLGGSFTVLSNYVFSHYAAEQLVRGVSPQQISESIGYSSVASFNRMFKKHRGVTPREYVQQRVL</sequence>
<protein>
    <submittedName>
        <fullName evidence="5">Helix-turn-helix domain-containing protein</fullName>
    </submittedName>
</protein>
<dbReference type="Pfam" id="PF12625">
    <property type="entry name" value="Arabinose_bd"/>
    <property type="match status" value="1"/>
</dbReference>
<dbReference type="PANTHER" id="PTHR47894">
    <property type="entry name" value="HTH-TYPE TRANSCRIPTIONAL REGULATOR GADX"/>
    <property type="match status" value="1"/>
</dbReference>